<keyword evidence="2" id="KW-1185">Reference proteome</keyword>
<name>A0ACB8EYW7_9SAUR</name>
<accession>A0ACB8EYW7</accession>
<proteinExistence type="predicted"/>
<reference evidence="1" key="1">
    <citation type="submission" date="2021-08" db="EMBL/GenBank/DDBJ databases">
        <title>The first chromosome-level gecko genome reveals the dynamic sex chromosomes of Neotropical dwarf geckos (Sphaerodactylidae: Sphaerodactylus).</title>
        <authorList>
            <person name="Pinto B.J."/>
            <person name="Keating S.E."/>
            <person name="Gamble T."/>
        </authorList>
    </citation>
    <scope>NUCLEOTIDE SEQUENCE</scope>
    <source>
        <strain evidence="1">TG3544</strain>
    </source>
</reference>
<sequence>MAPVGKVRIVQYEGQRFLCFCSENSVPRLHVTNVCEFWRCDVPLDKLDGQVSQDGLNSACDDSVVKLREVFEYQTPSLTIHDSKATLKFQDSRETLTFDLFKVSLSEARKLAQDLVFGLVEQVQKLEKQVDALASAGPSPLSSPEKNTLKSQSLYTSELSPRKGRGGAGTGQVANKKRMPGESLINPGFKSKKTPTGVDFEEV</sequence>
<evidence type="ECO:0000313" key="1">
    <source>
        <dbReference type="EMBL" id="KAH7998208.1"/>
    </source>
</evidence>
<protein>
    <submittedName>
        <fullName evidence="1">Uncharacterized protein</fullName>
    </submittedName>
</protein>
<comment type="caution">
    <text evidence="1">The sequence shown here is derived from an EMBL/GenBank/DDBJ whole genome shotgun (WGS) entry which is preliminary data.</text>
</comment>
<organism evidence="1 2">
    <name type="scientific">Sphaerodactylus townsendi</name>
    <dbReference type="NCBI Taxonomy" id="933632"/>
    <lineage>
        <taxon>Eukaryota</taxon>
        <taxon>Metazoa</taxon>
        <taxon>Chordata</taxon>
        <taxon>Craniata</taxon>
        <taxon>Vertebrata</taxon>
        <taxon>Euteleostomi</taxon>
        <taxon>Lepidosauria</taxon>
        <taxon>Squamata</taxon>
        <taxon>Bifurcata</taxon>
        <taxon>Gekkota</taxon>
        <taxon>Sphaerodactylidae</taxon>
        <taxon>Sphaerodactylus</taxon>
    </lineage>
</organism>
<dbReference type="EMBL" id="CM037625">
    <property type="protein sequence ID" value="KAH7998208.1"/>
    <property type="molecule type" value="Genomic_DNA"/>
</dbReference>
<evidence type="ECO:0000313" key="2">
    <source>
        <dbReference type="Proteomes" id="UP000827872"/>
    </source>
</evidence>
<gene>
    <name evidence="1" type="ORF">K3G42_013790</name>
</gene>
<dbReference type="Proteomes" id="UP000827872">
    <property type="component" value="Linkage Group LG12"/>
</dbReference>